<accession>A0A150IL31</accession>
<comment type="caution">
    <text evidence="2">The sequence shown here is derived from an EMBL/GenBank/DDBJ whole genome shotgun (WGS) entry which is preliminary data.</text>
</comment>
<evidence type="ECO:0000313" key="1">
    <source>
        <dbReference type="EMBL" id="KYC45711.1"/>
    </source>
</evidence>
<dbReference type="Proteomes" id="UP000092401">
    <property type="component" value="Unassembled WGS sequence"/>
</dbReference>
<dbReference type="Proteomes" id="UP000092403">
    <property type="component" value="Unassembled WGS sequence"/>
</dbReference>
<accession>A0A150ITC7</accession>
<name>A0A150ITC7_9EURY</name>
<gene>
    <name evidence="1" type="ORF">APG10_00607</name>
    <name evidence="2" type="ORF">APG11_00783</name>
    <name evidence="3" type="ORF">APG12_01064</name>
</gene>
<dbReference type="Proteomes" id="UP000091929">
    <property type="component" value="Unassembled WGS sequence"/>
</dbReference>
<dbReference type="EMBL" id="LNJC01000020">
    <property type="protein sequence ID" value="KYC50071.1"/>
    <property type="molecule type" value="Genomic_DNA"/>
</dbReference>
<dbReference type="AlphaFoldDB" id="A0A150ITC7"/>
<evidence type="ECO:0000313" key="5">
    <source>
        <dbReference type="Proteomes" id="UP000092401"/>
    </source>
</evidence>
<organism evidence="2 4">
    <name type="scientific">Candidatus Methanofastidiosum methylothiophilum</name>
    <dbReference type="NCBI Taxonomy" id="1705564"/>
    <lineage>
        <taxon>Archaea</taxon>
        <taxon>Methanobacteriati</taxon>
        <taxon>Methanobacteriota</taxon>
        <taxon>Stenosarchaea group</taxon>
        <taxon>Candidatus Methanofastidiosia</taxon>
        <taxon>Candidatus Methanofastidiosales</taxon>
        <taxon>Candidatus Methanofastidiosaceae</taxon>
        <taxon>Candidatus Methanofastidiosum</taxon>
    </lineage>
</organism>
<dbReference type="EMBL" id="LNGF01000014">
    <property type="protein sequence ID" value="KYC47904.1"/>
    <property type="molecule type" value="Genomic_DNA"/>
</dbReference>
<evidence type="ECO:0000313" key="3">
    <source>
        <dbReference type="EMBL" id="KYC50071.1"/>
    </source>
</evidence>
<dbReference type="EMBL" id="LNGE01000012">
    <property type="protein sequence ID" value="KYC45711.1"/>
    <property type="molecule type" value="Genomic_DNA"/>
</dbReference>
<evidence type="ECO:0000313" key="2">
    <source>
        <dbReference type="EMBL" id="KYC47904.1"/>
    </source>
</evidence>
<proteinExistence type="predicted"/>
<evidence type="ECO:0000313" key="4">
    <source>
        <dbReference type="Proteomes" id="UP000091929"/>
    </source>
</evidence>
<sequence>MKKKISISIGILLLFSFLGTTSVLSEDCVSVILEKDTLKVGDNFFVCPSNATINENISTGCVELVAINGNFCVYKAKTSGTIVFEHCDTKVTVRIFPKETPFGALMNLLGRGKN</sequence>
<accession>A0A150IYI4</accession>
<reference evidence="4 5" key="1">
    <citation type="journal article" date="2016" name="ISME J.">
        <title>Chasing the elusive Euryarchaeota class WSA2: genomes reveal a uniquely fastidious methyl-reducing methanogen.</title>
        <authorList>
            <person name="Nobu M.K."/>
            <person name="Narihiro T."/>
            <person name="Kuroda K."/>
            <person name="Mei R."/>
            <person name="Liu W.T."/>
        </authorList>
    </citation>
    <scope>NUCLEOTIDE SEQUENCE [LARGE SCALE GENOMIC DNA]</scope>
    <source>
        <strain evidence="1">B03fssc0709_Meth_Bin005</strain>
        <strain evidence="2">B15fssc0709_Meth_Bin003</strain>
        <strain evidence="3">BMIXfssc0709_Meth_Bin006</strain>
    </source>
</reference>
<protein>
    <submittedName>
        <fullName evidence="2">Uncharacterized protein</fullName>
    </submittedName>
</protein>